<dbReference type="Proteomes" id="UP000462091">
    <property type="component" value="Unassembled WGS sequence"/>
</dbReference>
<evidence type="ECO:0000313" key="2">
    <source>
        <dbReference type="EMBL" id="CUN13663.1"/>
    </source>
</evidence>
<gene>
    <name evidence="2" type="ORF">ERS852582_02093</name>
    <name evidence="3" type="ORF">GKE10_09290</name>
</gene>
<proteinExistence type="predicted"/>
<evidence type="ECO:0000313" key="5">
    <source>
        <dbReference type="Proteomes" id="UP000462091"/>
    </source>
</evidence>
<sequence>MSQSISRRSFLKCAGSGAVSLAAALLTGVCAAAQQPCLAGEPALLDGKAAVELLGYAPAPELGGVLVYLSVENLSAASLPVDTSYLQSRGLRTREQLYSMGTGVTAACNGQSVPCGSFAAPLYSENAADASVFTLNLAAGRGALLHCFCAVPEDWQTLALTWHPDFAAGRSAIFTVRRDADEAALGPVPTTPAEVGSVVDL</sequence>
<feature type="chain" id="PRO_5038292994" evidence="1">
    <location>
        <begin position="33"/>
        <end position="201"/>
    </location>
</feature>
<dbReference type="EMBL" id="WKQM01000017">
    <property type="protein sequence ID" value="MSC52098.1"/>
    <property type="molecule type" value="Genomic_DNA"/>
</dbReference>
<evidence type="ECO:0000313" key="3">
    <source>
        <dbReference type="EMBL" id="MSC52098.1"/>
    </source>
</evidence>
<organism evidence="2 4">
    <name type="scientific">Faecalibacterium prausnitzii</name>
    <dbReference type="NCBI Taxonomy" id="853"/>
    <lineage>
        <taxon>Bacteria</taxon>
        <taxon>Bacillati</taxon>
        <taxon>Bacillota</taxon>
        <taxon>Clostridia</taxon>
        <taxon>Eubacteriales</taxon>
        <taxon>Oscillospiraceae</taxon>
        <taxon>Faecalibacterium</taxon>
    </lineage>
</organism>
<dbReference type="AlphaFoldDB" id="A0A173UF19"/>
<dbReference type="OrthoDB" id="1858414at2"/>
<reference evidence="3 5" key="2">
    <citation type="journal article" date="2019" name="Nat. Med.">
        <title>A library of human gut bacterial isolates paired with longitudinal multiomics data enables mechanistic microbiome research.</title>
        <authorList>
            <person name="Poyet M."/>
            <person name="Groussin M."/>
            <person name="Gibbons S.M."/>
            <person name="Avila-Pacheco J."/>
            <person name="Jiang X."/>
            <person name="Kearney S.M."/>
            <person name="Perrotta A.R."/>
            <person name="Berdy B."/>
            <person name="Zhao S."/>
            <person name="Lieberman T.D."/>
            <person name="Swanson P.K."/>
            <person name="Smith M."/>
            <person name="Roesemann S."/>
            <person name="Alexander J.E."/>
            <person name="Rich S.A."/>
            <person name="Livny J."/>
            <person name="Vlamakis H."/>
            <person name="Clish C."/>
            <person name="Bullock K."/>
            <person name="Deik A."/>
            <person name="Scott J."/>
            <person name="Pierce K.A."/>
            <person name="Xavier R.J."/>
            <person name="Alm E.J."/>
        </authorList>
    </citation>
    <scope>NUCLEOTIDE SEQUENCE [LARGE SCALE GENOMIC DNA]</scope>
    <source>
        <strain evidence="3 5">BIOML-B1</strain>
    </source>
</reference>
<protein>
    <submittedName>
        <fullName evidence="3">Tat pathway signal sequence</fullName>
    </submittedName>
</protein>
<dbReference type="RefSeq" id="WP_055186475.1">
    <property type="nucleotide sequence ID" value="NZ_CYXN01000020.1"/>
</dbReference>
<reference evidence="2 4" key="1">
    <citation type="submission" date="2015-09" db="EMBL/GenBank/DDBJ databases">
        <authorList>
            <consortium name="Pathogen Informatics"/>
        </authorList>
    </citation>
    <scope>NUCLEOTIDE SEQUENCE [LARGE SCALE GENOMIC DNA]</scope>
    <source>
        <strain evidence="2 4">2789STDY5834970</strain>
    </source>
</reference>
<dbReference type="PROSITE" id="PS51318">
    <property type="entry name" value="TAT"/>
    <property type="match status" value="1"/>
</dbReference>
<accession>A0A173UF19</accession>
<dbReference type="Proteomes" id="UP000095649">
    <property type="component" value="Unassembled WGS sequence"/>
</dbReference>
<evidence type="ECO:0000313" key="4">
    <source>
        <dbReference type="Proteomes" id="UP000095649"/>
    </source>
</evidence>
<evidence type="ECO:0000256" key="1">
    <source>
        <dbReference type="SAM" id="SignalP"/>
    </source>
</evidence>
<name>A0A173UF19_9FIRM</name>
<keyword evidence="1" id="KW-0732">Signal</keyword>
<dbReference type="EMBL" id="CYXN01000020">
    <property type="protein sequence ID" value="CUN13663.1"/>
    <property type="molecule type" value="Genomic_DNA"/>
</dbReference>
<dbReference type="InterPro" id="IPR006311">
    <property type="entry name" value="TAT_signal"/>
</dbReference>
<feature type="signal peptide" evidence="1">
    <location>
        <begin position="1"/>
        <end position="32"/>
    </location>
</feature>